<evidence type="ECO:0000313" key="2">
    <source>
        <dbReference type="EMBL" id="MCZ8532163.1"/>
    </source>
</evidence>
<evidence type="ECO:0000313" key="3">
    <source>
        <dbReference type="Proteomes" id="UP001152172"/>
    </source>
</evidence>
<accession>A0A9X3L683</accession>
<dbReference type="RefSeq" id="WP_269920791.1">
    <property type="nucleotide sequence ID" value="NZ_JAMKBI010000001.1"/>
</dbReference>
<dbReference type="EMBL" id="JAMKBI010000001">
    <property type="protein sequence ID" value="MCZ8532163.1"/>
    <property type="molecule type" value="Genomic_DNA"/>
</dbReference>
<gene>
    <name evidence="2" type="ORF">M9R61_02220</name>
</gene>
<feature type="compositionally biased region" description="Polar residues" evidence="1">
    <location>
        <begin position="168"/>
        <end position="179"/>
    </location>
</feature>
<dbReference type="AlphaFoldDB" id="A0A9X3L683"/>
<dbReference type="Proteomes" id="UP001152172">
    <property type="component" value="Unassembled WGS sequence"/>
</dbReference>
<evidence type="ECO:0000256" key="1">
    <source>
        <dbReference type="SAM" id="MobiDB-lite"/>
    </source>
</evidence>
<protein>
    <submittedName>
        <fullName evidence="2">Uncharacterized protein</fullName>
    </submittedName>
</protein>
<feature type="region of interest" description="Disordered" evidence="1">
    <location>
        <begin position="162"/>
        <end position="183"/>
    </location>
</feature>
<keyword evidence="3" id="KW-1185">Reference proteome</keyword>
<proteinExistence type="predicted"/>
<sequence>MTLVRATGNGASNLIAEIEQRKRAFQRKDVGQTYRKNAEFYQPKKNHALDELEELLLGNKEKENDSPEVSAAVKEFQQLEKNKSMLDIKGPSMPVQTIGGPTPEETIELLEEVRSAALASDEPSPNELRVAASATAKIQTVQSQISLNQEATRQVEVEAKRQRENEAAVSNRSVQSDFQSPKIPSENLENLQKRRFKEQAIAKYSLQVHMKKYGFTDQQPSFFLIA</sequence>
<comment type="caution">
    <text evidence="2">The sequence shown here is derived from an EMBL/GenBank/DDBJ whole genome shotgun (WGS) entry which is preliminary data.</text>
</comment>
<organism evidence="2 3">
    <name type="scientific">Psychrobacillus psychrodurans</name>
    <dbReference type="NCBI Taxonomy" id="126157"/>
    <lineage>
        <taxon>Bacteria</taxon>
        <taxon>Bacillati</taxon>
        <taxon>Bacillota</taxon>
        <taxon>Bacilli</taxon>
        <taxon>Bacillales</taxon>
        <taxon>Bacillaceae</taxon>
        <taxon>Psychrobacillus</taxon>
    </lineage>
</organism>
<name>A0A9X3L683_9BACI</name>
<reference evidence="2" key="1">
    <citation type="submission" date="2022-05" db="EMBL/GenBank/DDBJ databases">
        <authorList>
            <person name="Colautti A."/>
            <person name="Iacumin L."/>
        </authorList>
    </citation>
    <scope>NUCLEOTIDE SEQUENCE</scope>
    <source>
        <strain evidence="2">DSM 30747</strain>
    </source>
</reference>